<dbReference type="SUPFAM" id="SSF48498">
    <property type="entry name" value="Tetracyclin repressor-like, C-terminal domain"/>
    <property type="match status" value="1"/>
</dbReference>
<dbReference type="PANTHER" id="PTHR47506:SF6">
    <property type="entry name" value="HTH-TYPE TRANSCRIPTIONAL REPRESSOR NEMR"/>
    <property type="match status" value="1"/>
</dbReference>
<dbReference type="InterPro" id="IPR036271">
    <property type="entry name" value="Tet_transcr_reg_TetR-rel_C_sf"/>
</dbReference>
<evidence type="ECO:0000256" key="2">
    <source>
        <dbReference type="ARBA" id="ARBA00023125"/>
    </source>
</evidence>
<proteinExistence type="predicted"/>
<dbReference type="InterPro" id="IPR009057">
    <property type="entry name" value="Homeodomain-like_sf"/>
</dbReference>
<name>A0A4R9LTN8_9LEPT</name>
<feature type="DNA-binding region" description="H-T-H motif" evidence="4">
    <location>
        <begin position="28"/>
        <end position="47"/>
    </location>
</feature>
<dbReference type="OrthoDB" id="9811084at2"/>
<evidence type="ECO:0000256" key="1">
    <source>
        <dbReference type="ARBA" id="ARBA00023015"/>
    </source>
</evidence>
<comment type="caution">
    <text evidence="6">The sequence shown here is derived from an EMBL/GenBank/DDBJ whole genome shotgun (WGS) entry which is preliminary data.</text>
</comment>
<dbReference type="Gene3D" id="1.10.10.60">
    <property type="entry name" value="Homeodomain-like"/>
    <property type="match status" value="1"/>
</dbReference>
<keyword evidence="2 4" id="KW-0238">DNA-binding</keyword>
<protein>
    <submittedName>
        <fullName evidence="6">TetR/AcrR family transcriptional regulator</fullName>
    </submittedName>
</protein>
<gene>
    <name evidence="6" type="ORF">EHS11_04390</name>
</gene>
<dbReference type="Gene3D" id="1.10.357.10">
    <property type="entry name" value="Tetracycline Repressor, domain 2"/>
    <property type="match status" value="1"/>
</dbReference>
<dbReference type="PROSITE" id="PS50977">
    <property type="entry name" value="HTH_TETR_2"/>
    <property type="match status" value="1"/>
</dbReference>
<dbReference type="GO" id="GO:0003677">
    <property type="term" value="F:DNA binding"/>
    <property type="evidence" value="ECO:0007669"/>
    <property type="project" value="UniProtKB-UniRule"/>
</dbReference>
<dbReference type="Pfam" id="PF00440">
    <property type="entry name" value="TetR_N"/>
    <property type="match status" value="1"/>
</dbReference>
<feature type="domain" description="HTH tetR-type" evidence="5">
    <location>
        <begin position="5"/>
        <end position="65"/>
    </location>
</feature>
<dbReference type="InterPro" id="IPR001647">
    <property type="entry name" value="HTH_TetR"/>
</dbReference>
<evidence type="ECO:0000313" key="7">
    <source>
        <dbReference type="Proteomes" id="UP000298264"/>
    </source>
</evidence>
<accession>A0A4R9LTN8</accession>
<keyword evidence="1" id="KW-0805">Transcription regulation</keyword>
<dbReference type="EMBL" id="RQHV01000032">
    <property type="protein sequence ID" value="TGN13145.1"/>
    <property type="molecule type" value="Genomic_DNA"/>
</dbReference>
<evidence type="ECO:0000259" key="5">
    <source>
        <dbReference type="PROSITE" id="PS50977"/>
    </source>
</evidence>
<reference evidence="6" key="1">
    <citation type="journal article" date="2019" name="PLoS Negl. Trop. Dis.">
        <title>Revisiting the worldwide diversity of Leptospira species in the environment.</title>
        <authorList>
            <person name="Vincent A.T."/>
            <person name="Schiettekatte O."/>
            <person name="Bourhy P."/>
            <person name="Veyrier F.J."/>
            <person name="Picardeau M."/>
        </authorList>
    </citation>
    <scope>NUCLEOTIDE SEQUENCE [LARGE SCALE GENOMIC DNA]</scope>
    <source>
        <strain evidence="6">201400974</strain>
    </source>
</reference>
<dbReference type="RefSeq" id="WP_135763199.1">
    <property type="nucleotide sequence ID" value="NZ_RQHV01000032.1"/>
</dbReference>
<dbReference type="Pfam" id="PF16925">
    <property type="entry name" value="TetR_C_13"/>
    <property type="match status" value="1"/>
</dbReference>
<dbReference type="SUPFAM" id="SSF46689">
    <property type="entry name" value="Homeodomain-like"/>
    <property type="match status" value="1"/>
</dbReference>
<dbReference type="AlphaFoldDB" id="A0A4R9LTN8"/>
<keyword evidence="3" id="KW-0804">Transcription</keyword>
<evidence type="ECO:0000256" key="4">
    <source>
        <dbReference type="PROSITE-ProRule" id="PRU00335"/>
    </source>
</evidence>
<dbReference type="PANTHER" id="PTHR47506">
    <property type="entry name" value="TRANSCRIPTIONAL REGULATORY PROTEIN"/>
    <property type="match status" value="1"/>
</dbReference>
<sequence length="197" mass="22083">MGKGEETKSVILNRAVQIASKEGLDGLTIGTLAEDLNMSKSGIFGKFQSKETLQIEVLKVGSEMFRRNVIYPALKSEPGLKRIRTLFAAWLDWVGGDALPGGCVVLGSLSNYDDKPGVVRDYLLKVELELLRLIERFLSEVKESKILKPGFKSDLFIQELWGIVLGFQLYHRFFQDAKSKARAKASFEELIQRSLAQ</sequence>
<dbReference type="Proteomes" id="UP000298264">
    <property type="component" value="Unassembled WGS sequence"/>
</dbReference>
<organism evidence="6 7">
    <name type="scientific">Leptospira ilyithenensis</name>
    <dbReference type="NCBI Taxonomy" id="2484901"/>
    <lineage>
        <taxon>Bacteria</taxon>
        <taxon>Pseudomonadati</taxon>
        <taxon>Spirochaetota</taxon>
        <taxon>Spirochaetia</taxon>
        <taxon>Leptospirales</taxon>
        <taxon>Leptospiraceae</taxon>
        <taxon>Leptospira</taxon>
    </lineage>
</organism>
<evidence type="ECO:0000256" key="3">
    <source>
        <dbReference type="ARBA" id="ARBA00023163"/>
    </source>
</evidence>
<keyword evidence="7" id="KW-1185">Reference proteome</keyword>
<evidence type="ECO:0000313" key="6">
    <source>
        <dbReference type="EMBL" id="TGN13145.1"/>
    </source>
</evidence>
<dbReference type="InterPro" id="IPR011075">
    <property type="entry name" value="TetR_C"/>
</dbReference>